<accession>A0AAV4Q7L8</accession>
<dbReference type="AlphaFoldDB" id="A0AAV4Q7L8"/>
<keyword evidence="2" id="KW-1185">Reference proteome</keyword>
<reference evidence="1 2" key="1">
    <citation type="submission" date="2021-06" db="EMBL/GenBank/DDBJ databases">
        <title>Caerostris extrusa draft genome.</title>
        <authorList>
            <person name="Kono N."/>
            <person name="Arakawa K."/>
        </authorList>
    </citation>
    <scope>NUCLEOTIDE SEQUENCE [LARGE SCALE GENOMIC DNA]</scope>
</reference>
<evidence type="ECO:0000313" key="2">
    <source>
        <dbReference type="Proteomes" id="UP001054945"/>
    </source>
</evidence>
<sequence length="174" mass="19776">MEYLRNQLFCEDLVIEILKSIGRTWEPEQGLTIIRNELDSSTFEKQIGKAVFLLIQKFVDDVNYCYEELLSIEAMESAEAFAKYAIKAALLYFPEGYTHASFLSYCAIVIGVAVMDVTLPGKYTLDRAAQVIALVLSSYQLSGQFWKVGGWYGIQQASAFLVERMRDVEQVTRL</sequence>
<protein>
    <submittedName>
        <fullName evidence="1">Uncharacterized protein</fullName>
    </submittedName>
</protein>
<comment type="caution">
    <text evidence="1">The sequence shown here is derived from an EMBL/GenBank/DDBJ whole genome shotgun (WGS) entry which is preliminary data.</text>
</comment>
<name>A0AAV4Q7L8_CAEEX</name>
<dbReference type="EMBL" id="BPLR01005827">
    <property type="protein sequence ID" value="GIY05317.1"/>
    <property type="molecule type" value="Genomic_DNA"/>
</dbReference>
<organism evidence="1 2">
    <name type="scientific">Caerostris extrusa</name>
    <name type="common">Bark spider</name>
    <name type="synonym">Caerostris bankana</name>
    <dbReference type="NCBI Taxonomy" id="172846"/>
    <lineage>
        <taxon>Eukaryota</taxon>
        <taxon>Metazoa</taxon>
        <taxon>Ecdysozoa</taxon>
        <taxon>Arthropoda</taxon>
        <taxon>Chelicerata</taxon>
        <taxon>Arachnida</taxon>
        <taxon>Araneae</taxon>
        <taxon>Araneomorphae</taxon>
        <taxon>Entelegynae</taxon>
        <taxon>Araneoidea</taxon>
        <taxon>Araneidae</taxon>
        <taxon>Caerostris</taxon>
    </lineage>
</organism>
<proteinExistence type="predicted"/>
<evidence type="ECO:0000313" key="1">
    <source>
        <dbReference type="EMBL" id="GIY05317.1"/>
    </source>
</evidence>
<gene>
    <name evidence="1" type="primary">AVEN_95384_1</name>
    <name evidence="1" type="ORF">CEXT_98721</name>
</gene>
<dbReference type="Proteomes" id="UP001054945">
    <property type="component" value="Unassembled WGS sequence"/>
</dbReference>